<dbReference type="FunFam" id="3.10.105.10:FF:000001">
    <property type="entry name" value="Oligopeptide ABC transporter, oligopeptide-binding protein"/>
    <property type="match status" value="1"/>
</dbReference>
<dbReference type="GO" id="GO:0030288">
    <property type="term" value="C:outer membrane-bounded periplasmic space"/>
    <property type="evidence" value="ECO:0007669"/>
    <property type="project" value="UniProtKB-ARBA"/>
</dbReference>
<dbReference type="EMBL" id="CP017962">
    <property type="protein sequence ID" value="APC49513.1"/>
    <property type="molecule type" value="Genomic_DNA"/>
</dbReference>
<dbReference type="InterPro" id="IPR039424">
    <property type="entry name" value="SBP_5"/>
</dbReference>
<keyword evidence="5" id="KW-0571">Peptide transport</keyword>
<dbReference type="SUPFAM" id="SSF53850">
    <property type="entry name" value="Periplasmic binding protein-like II"/>
    <property type="match status" value="1"/>
</dbReference>
<evidence type="ECO:0000259" key="10">
    <source>
        <dbReference type="Pfam" id="PF00496"/>
    </source>
</evidence>
<keyword evidence="3" id="KW-0813">Transport</keyword>
<dbReference type="GO" id="GO:0015833">
    <property type="term" value="P:peptide transport"/>
    <property type="evidence" value="ECO:0007669"/>
    <property type="project" value="UniProtKB-KW"/>
</dbReference>
<proteinExistence type="inferred from homology"/>
<feature type="domain" description="Solute-binding protein family 5" evidence="10">
    <location>
        <begin position="89"/>
        <end position="479"/>
    </location>
</feature>
<reference evidence="11 12" key="1">
    <citation type="submission" date="2016-11" db="EMBL/GenBank/DDBJ databases">
        <title>Complete genome sequencing of Virgibacillus halodenitrificans PDB-F2.</title>
        <authorList>
            <person name="Sun Z."/>
            <person name="Zhou Y."/>
            <person name="Li H."/>
        </authorList>
    </citation>
    <scope>NUCLEOTIDE SEQUENCE [LARGE SCALE GENOMIC DNA]</scope>
    <source>
        <strain evidence="11 12">PDB-F2</strain>
    </source>
</reference>
<dbReference type="PANTHER" id="PTHR30290:SF10">
    <property type="entry name" value="PERIPLASMIC OLIGOPEPTIDE-BINDING PROTEIN-RELATED"/>
    <property type="match status" value="1"/>
</dbReference>
<dbReference type="PANTHER" id="PTHR30290">
    <property type="entry name" value="PERIPLASMIC BINDING COMPONENT OF ABC TRANSPORTER"/>
    <property type="match status" value="1"/>
</dbReference>
<evidence type="ECO:0000256" key="9">
    <source>
        <dbReference type="SAM" id="SignalP"/>
    </source>
</evidence>
<dbReference type="FunFam" id="3.90.76.10:FF:000001">
    <property type="entry name" value="Oligopeptide ABC transporter substrate-binding protein"/>
    <property type="match status" value="1"/>
</dbReference>
<dbReference type="CDD" id="cd08504">
    <property type="entry name" value="PBP2_OppA"/>
    <property type="match status" value="1"/>
</dbReference>
<name>A0AAC9J1J3_VIRHA</name>
<dbReference type="GO" id="GO:1904680">
    <property type="term" value="F:peptide transmembrane transporter activity"/>
    <property type="evidence" value="ECO:0007669"/>
    <property type="project" value="TreeGrafter"/>
</dbReference>
<dbReference type="Pfam" id="PF00496">
    <property type="entry name" value="SBP_bac_5"/>
    <property type="match status" value="1"/>
</dbReference>
<dbReference type="GeneID" id="71515818"/>
<comment type="subcellular location">
    <subcellularLocation>
        <location evidence="1">Cell membrane</location>
        <topology evidence="1">Lipid-anchor</topology>
    </subcellularLocation>
</comment>
<dbReference type="PROSITE" id="PS51257">
    <property type="entry name" value="PROKAR_LIPOPROTEIN"/>
    <property type="match status" value="1"/>
</dbReference>
<dbReference type="Gene3D" id="3.90.76.10">
    <property type="entry name" value="Dipeptide-binding Protein, Domain 1"/>
    <property type="match status" value="1"/>
</dbReference>
<organism evidence="11 12">
    <name type="scientific">Virgibacillus halodenitrificans</name>
    <name type="common">Bacillus halodenitrificans</name>
    <dbReference type="NCBI Taxonomy" id="1482"/>
    <lineage>
        <taxon>Bacteria</taxon>
        <taxon>Bacillati</taxon>
        <taxon>Bacillota</taxon>
        <taxon>Bacilli</taxon>
        <taxon>Bacillales</taxon>
        <taxon>Bacillaceae</taxon>
        <taxon>Virgibacillus</taxon>
    </lineage>
</organism>
<dbReference type="RefSeq" id="WP_071649536.1">
    <property type="nucleotide sequence ID" value="NZ_CP017962.1"/>
</dbReference>
<keyword evidence="6" id="KW-0564">Palmitate</keyword>
<dbReference type="Gene3D" id="3.10.105.10">
    <property type="entry name" value="Dipeptide-binding Protein, Domain 3"/>
    <property type="match status" value="1"/>
</dbReference>
<evidence type="ECO:0000313" key="12">
    <source>
        <dbReference type="Proteomes" id="UP000182945"/>
    </source>
</evidence>
<keyword evidence="5" id="KW-0653">Protein transport</keyword>
<dbReference type="AlphaFoldDB" id="A0AAC9J1J3"/>
<evidence type="ECO:0000256" key="1">
    <source>
        <dbReference type="ARBA" id="ARBA00004193"/>
    </source>
</evidence>
<dbReference type="KEGG" id="vhl:BME96_15505"/>
<evidence type="ECO:0000256" key="5">
    <source>
        <dbReference type="ARBA" id="ARBA00022856"/>
    </source>
</evidence>
<keyword evidence="4 9" id="KW-0732">Signal</keyword>
<feature type="compositionally biased region" description="Low complexity" evidence="8">
    <location>
        <begin position="32"/>
        <end position="43"/>
    </location>
</feature>
<dbReference type="PROSITE" id="PS01040">
    <property type="entry name" value="SBP_BACTERIAL_5"/>
    <property type="match status" value="1"/>
</dbReference>
<dbReference type="InterPro" id="IPR000914">
    <property type="entry name" value="SBP_5_dom"/>
</dbReference>
<sequence length="564" mass="63406">MNNNLKKIVWMMIGIVFLAVMTACSGEDDNQTSGSGDGSTTDGANEQVLNLSKKDRITTMDSSMATDELSFQFLGATMEGLYRLGENAKPVEGIAKDHEESEDGMVWTFHLREDAKWSNGDPVTAEDFVYAWQRTVDPNTGSEYGPYMMKGVIKNAEEVSKGEKAVDELGVTAKDDHTLVVELAKPVPYFESLMTFGTFLPLNKSFVEEQGDDYAQSTDNLVFNGPFKLKDWESTSDSWEMVKNEDYWDADTVEIEKMNYTVVKDPQTAVDLYDTGELDRVQLNSDLVDNYSTNEDYTTRSKPVVYYLKLNQTRNEALANTNIRAAISRAFDKQALADELLNDGSIPANWLIPNDFAPLPEGTEHDGEEIRDVNGELVEYDIEKAQAYWKKGLEELGKDSIELEFLGGDGENAKTMQEYLVNQLETNLEGLTVDLKQVPGKQKLELDSKMDYDIQLSAWGPDYMDPYSFLSLMETDGEYNKMGYSNKKYDQLLTEAQNELAKPGKAAERYNNFIEAEKILFEDAAIAPLYQEYVSLLASPKLKGVITNPIGPTYEYKWASVGEE</sequence>
<feature type="chain" id="PRO_5042239892" evidence="9">
    <location>
        <begin position="23"/>
        <end position="564"/>
    </location>
</feature>
<evidence type="ECO:0000256" key="6">
    <source>
        <dbReference type="ARBA" id="ARBA00023139"/>
    </source>
</evidence>
<dbReference type="GO" id="GO:0043190">
    <property type="term" value="C:ATP-binding cassette (ABC) transporter complex"/>
    <property type="evidence" value="ECO:0007669"/>
    <property type="project" value="InterPro"/>
</dbReference>
<dbReference type="PIRSF" id="PIRSF002741">
    <property type="entry name" value="MppA"/>
    <property type="match status" value="1"/>
</dbReference>
<protein>
    <submittedName>
        <fullName evidence="11">Peptide ABC transporter substrate-binding protein</fullName>
    </submittedName>
</protein>
<dbReference type="Proteomes" id="UP000182945">
    <property type="component" value="Chromosome"/>
</dbReference>
<keyword evidence="7" id="KW-0449">Lipoprotein</keyword>
<evidence type="ECO:0000256" key="8">
    <source>
        <dbReference type="SAM" id="MobiDB-lite"/>
    </source>
</evidence>
<evidence type="ECO:0000256" key="4">
    <source>
        <dbReference type="ARBA" id="ARBA00022729"/>
    </source>
</evidence>
<accession>A0AAC9J1J3</accession>
<comment type="similarity">
    <text evidence="2">Belongs to the bacterial solute-binding protein 5 family.</text>
</comment>
<gene>
    <name evidence="11" type="ORF">BME96_15505</name>
</gene>
<dbReference type="InterPro" id="IPR023765">
    <property type="entry name" value="SBP_5_CS"/>
</dbReference>
<evidence type="ECO:0000256" key="2">
    <source>
        <dbReference type="ARBA" id="ARBA00005695"/>
    </source>
</evidence>
<evidence type="ECO:0000256" key="3">
    <source>
        <dbReference type="ARBA" id="ARBA00022448"/>
    </source>
</evidence>
<dbReference type="Gene3D" id="3.40.190.10">
    <property type="entry name" value="Periplasmic binding protein-like II"/>
    <property type="match status" value="1"/>
</dbReference>
<feature type="signal peptide" evidence="9">
    <location>
        <begin position="1"/>
        <end position="22"/>
    </location>
</feature>
<dbReference type="InterPro" id="IPR030678">
    <property type="entry name" value="Peptide/Ni-bd"/>
</dbReference>
<evidence type="ECO:0000313" key="11">
    <source>
        <dbReference type="EMBL" id="APC49513.1"/>
    </source>
</evidence>
<evidence type="ECO:0000256" key="7">
    <source>
        <dbReference type="ARBA" id="ARBA00023288"/>
    </source>
</evidence>
<feature type="region of interest" description="Disordered" evidence="8">
    <location>
        <begin position="27"/>
        <end position="47"/>
    </location>
</feature>